<dbReference type="Proteomes" id="UP000719267">
    <property type="component" value="Unassembled WGS sequence"/>
</dbReference>
<sequence length="55" mass="6167">MGHIFGLTHTYYCEHVTRYDASLDYNAPCAGDRVVDTNAASNFRDDFTNFSDGVD</sequence>
<comment type="caution">
    <text evidence="1">The sequence shown here is derived from an EMBL/GenBank/DDBJ whole genome shotgun (WGS) entry which is preliminary data.</text>
</comment>
<name>A0ABS6W078_9FLAO</name>
<reference evidence="1 2" key="1">
    <citation type="submission" date="2021-07" db="EMBL/GenBank/DDBJ databases">
        <title>Mesonia aestuariivivens sp. nov., isolated from a tidal flat.</title>
        <authorList>
            <person name="Kim Y.-O."/>
            <person name="Yoon J.-H."/>
        </authorList>
    </citation>
    <scope>NUCLEOTIDE SEQUENCE [LARGE SCALE GENOMIC DNA]</scope>
    <source>
        <strain evidence="1 2">JHPTF-M18</strain>
    </source>
</reference>
<keyword evidence="2" id="KW-1185">Reference proteome</keyword>
<evidence type="ECO:0000313" key="2">
    <source>
        <dbReference type="Proteomes" id="UP000719267"/>
    </source>
</evidence>
<gene>
    <name evidence="1" type="ORF">KW502_04015</name>
</gene>
<dbReference type="RefSeq" id="WP_219039249.1">
    <property type="nucleotide sequence ID" value="NZ_JAHWDF010000003.1"/>
</dbReference>
<evidence type="ECO:0000313" key="1">
    <source>
        <dbReference type="EMBL" id="MBW2960962.1"/>
    </source>
</evidence>
<accession>A0ABS6W078</accession>
<organism evidence="1 2">
    <name type="scientific">Mesonia aestuariivivens</name>
    <dbReference type="NCBI Taxonomy" id="2796128"/>
    <lineage>
        <taxon>Bacteria</taxon>
        <taxon>Pseudomonadati</taxon>
        <taxon>Bacteroidota</taxon>
        <taxon>Flavobacteriia</taxon>
        <taxon>Flavobacteriales</taxon>
        <taxon>Flavobacteriaceae</taxon>
        <taxon>Mesonia</taxon>
    </lineage>
</organism>
<proteinExistence type="predicted"/>
<dbReference type="EMBL" id="JAHWDF010000003">
    <property type="protein sequence ID" value="MBW2960962.1"/>
    <property type="molecule type" value="Genomic_DNA"/>
</dbReference>
<protein>
    <recommendedName>
        <fullName evidence="3">Peptidase M10 metallopeptidase domain-containing protein</fullName>
    </recommendedName>
</protein>
<evidence type="ECO:0008006" key="3">
    <source>
        <dbReference type="Google" id="ProtNLM"/>
    </source>
</evidence>